<dbReference type="PANTHER" id="PTHR34703">
    <property type="entry name" value="ANTIPORTER SUBUNIT MNHG2-RELATED"/>
    <property type="match status" value="1"/>
</dbReference>
<comment type="similarity">
    <text evidence="1">Belongs to the CPA3 antiporters (TC 2.A.63) subunit G family.</text>
</comment>
<sequence length="120" mass="12375">MSAVADVALAACLVVGAFAALSAGLGLLTLPDLLTRMHAATKPQAVGVVLILIAVGIRHPTIDVITTLVLIALLQLTTVPVAAHLVGRSAYRTGQVRSDLLYTDELSEALARGAPPEDLD</sequence>
<reference evidence="3 4" key="1">
    <citation type="journal article" date="2017" name="Chemistry">
        <title>Isolation, Biosynthesis and Chemical Modifications of Rubterolones A-F: Rare Tropolone Alkaloids from Actinomadura sp. 5-2.</title>
        <authorList>
            <person name="Guo H."/>
            <person name="Benndorf R."/>
            <person name="Leichnitz D."/>
            <person name="Klassen J.L."/>
            <person name="Vollmers J."/>
            <person name="Gorls H."/>
            <person name="Steinacker M."/>
            <person name="Weigel C."/>
            <person name="Dahse H.M."/>
            <person name="Kaster A.K."/>
            <person name="de Beer Z.W."/>
            <person name="Poulsen M."/>
            <person name="Beemelmanns C."/>
        </authorList>
    </citation>
    <scope>NUCLEOTIDE SEQUENCE [LARGE SCALE GENOMIC DNA]</scope>
    <source>
        <strain evidence="3 4">5-2</strain>
    </source>
</reference>
<dbReference type="AlphaFoldDB" id="A0A2P4UG68"/>
<dbReference type="GO" id="GO:0015385">
    <property type="term" value="F:sodium:proton antiporter activity"/>
    <property type="evidence" value="ECO:0007669"/>
    <property type="project" value="TreeGrafter"/>
</dbReference>
<evidence type="ECO:0000256" key="1">
    <source>
        <dbReference type="ARBA" id="ARBA00008404"/>
    </source>
</evidence>
<keyword evidence="4" id="KW-1185">Reference proteome</keyword>
<dbReference type="Proteomes" id="UP000242367">
    <property type="component" value="Unassembled WGS sequence"/>
</dbReference>
<evidence type="ECO:0000256" key="2">
    <source>
        <dbReference type="SAM" id="Phobius"/>
    </source>
</evidence>
<proteinExistence type="inferred from homology"/>
<dbReference type="Pfam" id="PF03334">
    <property type="entry name" value="PhaG_MnhG_YufB"/>
    <property type="match status" value="1"/>
</dbReference>
<name>A0A2P4UG68_9ACTN</name>
<evidence type="ECO:0000313" key="4">
    <source>
        <dbReference type="Proteomes" id="UP000242367"/>
    </source>
</evidence>
<organism evidence="3 4">
    <name type="scientific">Actinomadura rubteroloni</name>
    <dbReference type="NCBI Taxonomy" id="1926885"/>
    <lineage>
        <taxon>Bacteria</taxon>
        <taxon>Bacillati</taxon>
        <taxon>Actinomycetota</taxon>
        <taxon>Actinomycetes</taxon>
        <taxon>Streptosporangiales</taxon>
        <taxon>Thermomonosporaceae</taxon>
        <taxon>Actinomadura</taxon>
    </lineage>
</organism>
<dbReference type="RefSeq" id="WP_103563194.1">
    <property type="nucleotide sequence ID" value="NZ_MTBP01000002.1"/>
</dbReference>
<dbReference type="InterPro" id="IPR005133">
    <property type="entry name" value="PhaG_MnhG_YufB"/>
</dbReference>
<keyword evidence="2" id="KW-0812">Transmembrane</keyword>
<feature type="transmembrane region" description="Helical" evidence="2">
    <location>
        <begin position="6"/>
        <end position="28"/>
    </location>
</feature>
<protein>
    <submittedName>
        <fullName evidence="3">Na(+)/H(+) antiporter subunit G</fullName>
    </submittedName>
</protein>
<dbReference type="PANTHER" id="PTHR34703:SF1">
    <property type="entry name" value="ANTIPORTER SUBUNIT MNHG2-RELATED"/>
    <property type="match status" value="1"/>
</dbReference>
<comment type="caution">
    <text evidence="3">The sequence shown here is derived from an EMBL/GenBank/DDBJ whole genome shotgun (WGS) entry which is preliminary data.</text>
</comment>
<dbReference type="EMBL" id="MTBP01000002">
    <property type="protein sequence ID" value="POM24019.1"/>
    <property type="molecule type" value="Genomic_DNA"/>
</dbReference>
<dbReference type="NCBIfam" id="TIGR01300">
    <property type="entry name" value="CPA3_mnhG_phaG"/>
    <property type="match status" value="1"/>
</dbReference>
<feature type="transmembrane region" description="Helical" evidence="2">
    <location>
        <begin position="64"/>
        <end position="87"/>
    </location>
</feature>
<keyword evidence="2" id="KW-1133">Transmembrane helix</keyword>
<evidence type="ECO:0000313" key="3">
    <source>
        <dbReference type="EMBL" id="POM24019.1"/>
    </source>
</evidence>
<keyword evidence="2" id="KW-0472">Membrane</keyword>
<accession>A0A2P4UG68</accession>
<gene>
    <name evidence="3" type="primary">mrpG</name>
    <name evidence="3" type="ORF">BTM25_26460</name>
</gene>
<dbReference type="NCBIfam" id="NF009314">
    <property type="entry name" value="PRK12674.1-2"/>
    <property type="match status" value="1"/>
</dbReference>